<dbReference type="Pfam" id="PF02880">
    <property type="entry name" value="PGM_PMM_III"/>
    <property type="match status" value="1"/>
</dbReference>
<feature type="binding site" description="via phosphate group" evidence="6">
    <location>
        <position position="100"/>
    </location>
    <ligand>
        <name>Mg(2+)</name>
        <dbReference type="ChEBI" id="CHEBI:18420"/>
    </ligand>
</feature>
<feature type="domain" description="Alpha-D-phosphohexomutase alpha/beta/alpha" evidence="10">
    <location>
        <begin position="3"/>
        <end position="134"/>
    </location>
</feature>
<dbReference type="Proteomes" id="UP001165422">
    <property type="component" value="Unassembled WGS sequence"/>
</dbReference>
<dbReference type="InterPro" id="IPR005845">
    <property type="entry name" value="A-D-PHexomutase_a/b/a-II"/>
</dbReference>
<keyword evidence="5 6" id="KW-0413">Isomerase</keyword>
<evidence type="ECO:0000259" key="9">
    <source>
        <dbReference type="Pfam" id="PF00408"/>
    </source>
</evidence>
<evidence type="ECO:0000256" key="1">
    <source>
        <dbReference type="ARBA" id="ARBA00010231"/>
    </source>
</evidence>
<dbReference type="Pfam" id="PF00408">
    <property type="entry name" value="PGM_PMM_IV"/>
    <property type="match status" value="1"/>
</dbReference>
<evidence type="ECO:0000313" key="13">
    <source>
        <dbReference type="EMBL" id="MCC9295298.1"/>
    </source>
</evidence>
<feature type="domain" description="Alpha-D-phosphohexomutase C-terminal" evidence="9">
    <location>
        <begin position="374"/>
        <end position="442"/>
    </location>
</feature>
<evidence type="ECO:0000256" key="3">
    <source>
        <dbReference type="ARBA" id="ARBA00022723"/>
    </source>
</evidence>
<dbReference type="RefSeq" id="WP_150355374.1">
    <property type="nucleotide sequence ID" value="NZ_JAJJPB010000012.1"/>
</dbReference>
<dbReference type="Pfam" id="PF02878">
    <property type="entry name" value="PGM_PMM_I"/>
    <property type="match status" value="1"/>
</dbReference>
<comment type="catalytic activity">
    <reaction evidence="6 8">
        <text>alpha-D-glucosamine 1-phosphate = D-glucosamine 6-phosphate</text>
        <dbReference type="Rhea" id="RHEA:23424"/>
        <dbReference type="ChEBI" id="CHEBI:58516"/>
        <dbReference type="ChEBI" id="CHEBI:58725"/>
        <dbReference type="EC" id="5.4.2.10"/>
    </reaction>
</comment>
<dbReference type="InterPro" id="IPR036900">
    <property type="entry name" value="A-D-PHexomutase_C_sf"/>
</dbReference>
<dbReference type="InterPro" id="IPR006352">
    <property type="entry name" value="GlmM_bact"/>
</dbReference>
<comment type="caution">
    <text evidence="13">The sequence shown here is derived from an EMBL/GenBank/DDBJ whole genome shotgun (WGS) entry which is preliminary data.</text>
</comment>
<dbReference type="EC" id="5.4.2.10" evidence="6 8"/>
<comment type="PTM">
    <text evidence="6">Activated by phosphorylation.</text>
</comment>
<feature type="domain" description="Alpha-D-phosphohexomutase alpha/beta/alpha" evidence="12">
    <location>
        <begin position="258"/>
        <end position="368"/>
    </location>
</feature>
<comment type="function">
    <text evidence="6 8">Catalyzes the conversion of glucosamine-6-phosphate to glucosamine-1-phosphate.</text>
</comment>
<gene>
    <name evidence="6 13" type="primary">glmM</name>
    <name evidence="13" type="ORF">LN736_10565</name>
</gene>
<dbReference type="PANTHER" id="PTHR42946:SF1">
    <property type="entry name" value="PHOSPHOGLUCOMUTASE (ALPHA-D-GLUCOSE-1,6-BISPHOSPHATE-DEPENDENT)"/>
    <property type="match status" value="1"/>
</dbReference>
<protein>
    <recommendedName>
        <fullName evidence="6 8">Phosphoglucosamine mutase</fullName>
        <ecNumber evidence="6 8">5.4.2.10</ecNumber>
    </recommendedName>
</protein>
<dbReference type="InterPro" id="IPR005846">
    <property type="entry name" value="A-D-PHexomutase_a/b/a-III"/>
</dbReference>
<dbReference type="PRINTS" id="PR00509">
    <property type="entry name" value="PGMPMM"/>
</dbReference>
<keyword evidence="4 6" id="KW-0460">Magnesium</keyword>
<sequence length="450" mass="48941">MQRMFGTDGVRGIANGELTSELAYKLGKAGAYVLTEAVHKPKILVGMDTRISGDMLESALVSGILSIGAEAICIGVIPTPAVAYLTRKYKADAGVVISASHNPVEYNGIKFFNGSGYKLSDELEDKIQYIIESDFKGISVPFGAQIGRKIVEKEDALKSYVDFAKSTIDGDLRGLKVVLDCANGASYKTSVRAFEELGAELKVINNNPDGININDNCGSTHPEQLMRTVVESGFDLGLAFDGDADRCIAVDERGNLVNGDFIMAIIGKNLKEQGKLYKNTVVVTVMSNMGLDIALEREKMNTVKTKVGDRYVLEKMVKEGYKLGGEQSGHIIMLDYNTTGDGLVTALQISSIVKKSGKKLSQLASMMKNLPQVLANAKVSNDKKNIYEEDAEIIKKIEEVKKKLDGCGRVLIRPSGTEPLVRVMLEGENQNEIDKIARNLAEMIQQKASL</sequence>
<keyword evidence="2 6" id="KW-0597">Phosphoprotein</keyword>
<proteinExistence type="inferred from homology"/>
<evidence type="ECO:0000259" key="11">
    <source>
        <dbReference type="Pfam" id="PF02879"/>
    </source>
</evidence>
<dbReference type="InterPro" id="IPR050060">
    <property type="entry name" value="Phosphoglucosamine_mutase"/>
</dbReference>
<evidence type="ECO:0000256" key="2">
    <source>
        <dbReference type="ARBA" id="ARBA00022553"/>
    </source>
</evidence>
<organism evidence="13 14">
    <name type="scientific">Clostridium aromativorans</name>
    <dbReference type="NCBI Taxonomy" id="2836848"/>
    <lineage>
        <taxon>Bacteria</taxon>
        <taxon>Bacillati</taxon>
        <taxon>Bacillota</taxon>
        <taxon>Clostridia</taxon>
        <taxon>Eubacteriales</taxon>
        <taxon>Clostridiaceae</taxon>
        <taxon>Clostridium</taxon>
    </lineage>
</organism>
<dbReference type="InterPro" id="IPR005844">
    <property type="entry name" value="A-D-PHexomutase_a/b/a-I"/>
</dbReference>
<evidence type="ECO:0000256" key="8">
    <source>
        <dbReference type="RuleBase" id="RU004327"/>
    </source>
</evidence>
<keyword evidence="14" id="KW-1185">Reference proteome</keyword>
<keyword evidence="3 6" id="KW-0479">Metal-binding</keyword>
<comment type="similarity">
    <text evidence="1 6 7">Belongs to the phosphohexose mutase family.</text>
</comment>
<dbReference type="InterPro" id="IPR016066">
    <property type="entry name" value="A-D-PHexomutase_CS"/>
</dbReference>
<reference evidence="13" key="1">
    <citation type="submission" date="2021-11" db="EMBL/GenBank/DDBJ databases">
        <authorList>
            <person name="Qingchun L."/>
            <person name="Dong Z."/>
            <person name="Zongwei Q."/>
            <person name="Jia Z."/>
            <person name="Duotao L."/>
        </authorList>
    </citation>
    <scope>NUCLEOTIDE SEQUENCE</scope>
    <source>
        <strain evidence="13">WLY-B-L2</strain>
    </source>
</reference>
<dbReference type="Gene3D" id="3.30.310.50">
    <property type="entry name" value="Alpha-D-phosphohexomutase, C-terminal domain"/>
    <property type="match status" value="1"/>
</dbReference>
<evidence type="ECO:0000259" key="10">
    <source>
        <dbReference type="Pfam" id="PF02878"/>
    </source>
</evidence>
<feature type="active site" description="Phosphoserine intermediate" evidence="6">
    <location>
        <position position="100"/>
    </location>
</feature>
<evidence type="ECO:0000256" key="6">
    <source>
        <dbReference type="HAMAP-Rule" id="MF_01554"/>
    </source>
</evidence>
<dbReference type="SUPFAM" id="SSF55957">
    <property type="entry name" value="Phosphoglucomutase, C-terminal domain"/>
    <property type="match status" value="1"/>
</dbReference>
<evidence type="ECO:0000259" key="12">
    <source>
        <dbReference type="Pfam" id="PF02880"/>
    </source>
</evidence>
<feature type="modified residue" description="Phosphoserine" evidence="6">
    <location>
        <position position="100"/>
    </location>
</feature>
<dbReference type="PANTHER" id="PTHR42946">
    <property type="entry name" value="PHOSPHOHEXOSE MUTASE"/>
    <property type="match status" value="1"/>
</dbReference>
<dbReference type="InterPro" id="IPR005843">
    <property type="entry name" value="A-D-PHexomutase_C"/>
</dbReference>
<dbReference type="NCBIfam" id="TIGR01455">
    <property type="entry name" value="glmM"/>
    <property type="match status" value="1"/>
</dbReference>
<dbReference type="Pfam" id="PF02879">
    <property type="entry name" value="PGM_PMM_II"/>
    <property type="match status" value="1"/>
</dbReference>
<name>A0ABS8N664_9CLOT</name>
<dbReference type="InterPro" id="IPR016055">
    <property type="entry name" value="A-D-PHexomutase_a/b/a-I/II/III"/>
</dbReference>
<accession>A0ABS8N664</accession>
<dbReference type="HAMAP" id="MF_01554_B">
    <property type="entry name" value="GlmM_B"/>
    <property type="match status" value="1"/>
</dbReference>
<evidence type="ECO:0000313" key="14">
    <source>
        <dbReference type="Proteomes" id="UP001165422"/>
    </source>
</evidence>
<evidence type="ECO:0000256" key="7">
    <source>
        <dbReference type="RuleBase" id="RU004326"/>
    </source>
</evidence>
<dbReference type="GO" id="GO:0008966">
    <property type="term" value="F:phosphoglucosamine mutase activity"/>
    <property type="evidence" value="ECO:0007669"/>
    <property type="project" value="UniProtKB-EC"/>
</dbReference>
<dbReference type="Gene3D" id="3.40.120.10">
    <property type="entry name" value="Alpha-D-Glucose-1,6-Bisphosphate, subunit A, domain 3"/>
    <property type="match status" value="3"/>
</dbReference>
<dbReference type="InterPro" id="IPR005841">
    <property type="entry name" value="Alpha-D-phosphohexomutase_SF"/>
</dbReference>
<dbReference type="NCBIfam" id="NF008139">
    <property type="entry name" value="PRK10887.1"/>
    <property type="match status" value="1"/>
</dbReference>
<evidence type="ECO:0000256" key="4">
    <source>
        <dbReference type="ARBA" id="ARBA00022842"/>
    </source>
</evidence>
<dbReference type="SUPFAM" id="SSF53738">
    <property type="entry name" value="Phosphoglucomutase, first 3 domains"/>
    <property type="match status" value="3"/>
</dbReference>
<feature type="binding site" evidence="6">
    <location>
        <position position="241"/>
    </location>
    <ligand>
        <name>Mg(2+)</name>
        <dbReference type="ChEBI" id="CHEBI:18420"/>
    </ligand>
</feature>
<comment type="cofactor">
    <cofactor evidence="6">
        <name>Mg(2+)</name>
        <dbReference type="ChEBI" id="CHEBI:18420"/>
    </cofactor>
    <text evidence="6">Binds 1 Mg(2+) ion per subunit.</text>
</comment>
<feature type="domain" description="Alpha-D-phosphohexomutase alpha/beta/alpha" evidence="11">
    <location>
        <begin position="159"/>
        <end position="254"/>
    </location>
</feature>
<feature type="binding site" evidence="6">
    <location>
        <position position="245"/>
    </location>
    <ligand>
        <name>Mg(2+)</name>
        <dbReference type="ChEBI" id="CHEBI:18420"/>
    </ligand>
</feature>
<dbReference type="CDD" id="cd05802">
    <property type="entry name" value="GlmM"/>
    <property type="match status" value="1"/>
</dbReference>
<dbReference type="PROSITE" id="PS00710">
    <property type="entry name" value="PGM_PMM"/>
    <property type="match status" value="1"/>
</dbReference>
<dbReference type="EMBL" id="JAJJPB010000012">
    <property type="protein sequence ID" value="MCC9295298.1"/>
    <property type="molecule type" value="Genomic_DNA"/>
</dbReference>
<feature type="binding site" evidence="6">
    <location>
        <position position="243"/>
    </location>
    <ligand>
        <name>Mg(2+)</name>
        <dbReference type="ChEBI" id="CHEBI:18420"/>
    </ligand>
</feature>
<evidence type="ECO:0000256" key="5">
    <source>
        <dbReference type="ARBA" id="ARBA00023235"/>
    </source>
</evidence>